<dbReference type="Proteomes" id="UP000379076">
    <property type="component" value="Unassembled WGS sequence"/>
</dbReference>
<dbReference type="Pfam" id="PF00293">
    <property type="entry name" value="NUDIX"/>
    <property type="match status" value="1"/>
</dbReference>
<dbReference type="EMBL" id="AABGUK010000001">
    <property type="protein sequence ID" value="EAH4241169.1"/>
    <property type="molecule type" value="Genomic_DNA"/>
</dbReference>
<keyword evidence="2 10" id="KW-0378">Hydrolase</keyword>
<dbReference type="Proteomes" id="UP000843503">
    <property type="component" value="Unassembled WGS sequence"/>
</dbReference>
<dbReference type="EMBL" id="AABBZO010000008">
    <property type="protein sequence ID" value="EAG4462357.1"/>
    <property type="molecule type" value="Genomic_DNA"/>
</dbReference>
<dbReference type="PRINTS" id="PR00502">
    <property type="entry name" value="NUDIXFAMILY"/>
</dbReference>
<evidence type="ECO:0000313" key="27">
    <source>
        <dbReference type="Proteomes" id="UP000533021"/>
    </source>
</evidence>
<dbReference type="Proteomes" id="UP000358545">
    <property type="component" value="Unassembled WGS sequence"/>
</dbReference>
<dbReference type="Proteomes" id="UP000530452">
    <property type="component" value="Unassembled WGS sequence"/>
</dbReference>
<evidence type="ECO:0000313" key="26">
    <source>
        <dbReference type="Proteomes" id="UP000530452"/>
    </source>
</evidence>
<dbReference type="InterPro" id="IPR020476">
    <property type="entry name" value="Nudix_hydrolase"/>
</dbReference>
<dbReference type="Proteomes" id="UP000533021">
    <property type="component" value="Unassembled WGS sequence"/>
</dbReference>
<evidence type="ECO:0000313" key="8">
    <source>
        <dbReference type="EMBL" id="EAG0868778.1"/>
    </source>
</evidence>
<evidence type="ECO:0000313" key="11">
    <source>
        <dbReference type="EMBL" id="EAH2282546.1"/>
    </source>
</evidence>
<proteinExistence type="inferred from homology"/>
<dbReference type="PROSITE" id="PS51462">
    <property type="entry name" value="NUDIX"/>
    <property type="match status" value="1"/>
</dbReference>
<evidence type="ECO:0000313" key="24">
    <source>
        <dbReference type="Proteomes" id="UP000527632"/>
    </source>
</evidence>
<protein>
    <submittedName>
        <fullName evidence="10 17">NUDIX hydrolase</fullName>
    </submittedName>
    <submittedName>
        <fullName evidence="15">NUDIX domain-containing protein</fullName>
    </submittedName>
</protein>
<evidence type="ECO:0000313" key="5">
    <source>
        <dbReference type="EMBL" id="EAD1184260.1"/>
    </source>
</evidence>
<dbReference type="EMBL" id="AAAIXK010000006">
    <property type="protein sequence ID" value="EAC5551119.1"/>
    <property type="molecule type" value="Genomic_DNA"/>
</dbReference>
<evidence type="ECO:0000313" key="18">
    <source>
        <dbReference type="Proteomes" id="UP000272537"/>
    </source>
</evidence>
<evidence type="ECO:0000313" key="17">
    <source>
        <dbReference type="EMBL" id="RKA11211.1"/>
    </source>
</evidence>
<dbReference type="Proteomes" id="UP000528151">
    <property type="component" value="Unassembled WGS sequence"/>
</dbReference>
<dbReference type="EMBL" id="AABGHY010000006">
    <property type="protein sequence ID" value="EAH3294745.1"/>
    <property type="molecule type" value="Genomic_DNA"/>
</dbReference>
<dbReference type="CDD" id="cd18873">
    <property type="entry name" value="NUDIX_NadM_like"/>
    <property type="match status" value="1"/>
</dbReference>
<dbReference type="InterPro" id="IPR000086">
    <property type="entry name" value="NUDIX_hydrolase_dom"/>
</dbReference>
<dbReference type="PANTHER" id="PTHR43736:SF1">
    <property type="entry name" value="DIHYDRONEOPTERIN TRIPHOSPHATE DIPHOSPHATASE"/>
    <property type="match status" value="1"/>
</dbReference>
<dbReference type="EMBL" id="AABAGT010000042">
    <property type="protein sequence ID" value="EAG0868778.1"/>
    <property type="molecule type" value="Genomic_DNA"/>
</dbReference>
<evidence type="ECO:0000313" key="12">
    <source>
        <dbReference type="EMBL" id="EAH3294745.1"/>
    </source>
</evidence>
<dbReference type="EMBL" id="AABEMN010000003">
    <property type="protein sequence ID" value="EAG9518808.1"/>
    <property type="molecule type" value="Genomic_DNA"/>
</dbReference>
<dbReference type="AlphaFoldDB" id="A0A0B8QT16"/>
<dbReference type="InterPro" id="IPR015797">
    <property type="entry name" value="NUDIX_hydrolase-like_dom_sf"/>
</dbReference>
<name>A0A0B8QT16_LISMN</name>
<dbReference type="Gene3D" id="3.90.79.10">
    <property type="entry name" value="Nucleoside Triphosphate Pyrophosphohydrolase"/>
    <property type="match status" value="1"/>
</dbReference>
<evidence type="ECO:0000259" key="3">
    <source>
        <dbReference type="PROSITE" id="PS51462"/>
    </source>
</evidence>
<evidence type="ECO:0000313" key="16">
    <source>
        <dbReference type="EMBL" id="HAJ9591982.1"/>
    </source>
</evidence>
<sequence length="242" mass="27049">MTEEFVNKEDALKNYNAKEFRTPDGYTSDMILTTVKELNGKPTLHILLIKRSLTNAEGKPNMEGGKWAVPGGFVDENESADQAAERELEEETSLTGIPLIPFGVFDKPGRDPRGWIISRAFYAIVPPEALEKRAAGDDAADIGLFSMTEALELPLAFDHLDMLKKAYSAITEEFLLTTAIRDFLPETFSAELLYQTLDGCTKPGILPDEVEFMENIEYLPYLEKVGELYRFNADAEAGSIYF</sequence>
<dbReference type="EMBL" id="AAASLB010000001">
    <property type="protein sequence ID" value="EAE4940445.1"/>
    <property type="molecule type" value="Genomic_DNA"/>
</dbReference>
<dbReference type="Proteomes" id="UP000393182">
    <property type="component" value="Unassembled WGS sequence"/>
</dbReference>
<evidence type="ECO:0000313" key="28">
    <source>
        <dbReference type="Proteomes" id="UP000546397"/>
    </source>
</evidence>
<keyword evidence="17" id="KW-0808">Transferase</keyword>
<dbReference type="Proteomes" id="UP000527632">
    <property type="component" value="Unassembled WGS sequence"/>
</dbReference>
<evidence type="ECO:0000313" key="6">
    <source>
        <dbReference type="EMBL" id="EAE1339472.1"/>
    </source>
</evidence>
<dbReference type="PANTHER" id="PTHR43736">
    <property type="entry name" value="ADP-RIBOSE PYROPHOSPHATASE"/>
    <property type="match status" value="1"/>
</dbReference>
<reference evidence="17 18" key="1">
    <citation type="journal article" date="2018" name="BMC Genomics">
        <title>Genes significantly associated with lineage II food isolates of Listeria monocytogenes.</title>
        <authorList>
            <person name="Pirone-Davies C."/>
            <person name="Chen Y."/>
            <person name="Pightling A."/>
            <person name="Ryan G."/>
            <person name="Wang Y."/>
            <person name="Yao K."/>
            <person name="Hoffmann M."/>
            <person name="Allard M.W."/>
        </authorList>
    </citation>
    <scope>NUCLEOTIDE SEQUENCE [LARGE SCALE GENOMIC DNA]</scope>
    <source>
        <strain evidence="17 18">PNUSAL000550</strain>
    </source>
</reference>
<evidence type="ECO:0000313" key="25">
    <source>
        <dbReference type="Proteomes" id="UP000528151"/>
    </source>
</evidence>
<feature type="domain" description="Nudix hydrolase" evidence="3">
    <location>
        <begin position="23"/>
        <end position="167"/>
    </location>
</feature>
<dbReference type="Proteomes" id="UP000843775">
    <property type="component" value="Unassembled WGS sequence"/>
</dbReference>
<reference evidence="15" key="6">
    <citation type="submission" date="2019-11" db="EMBL/GenBank/DDBJ databases">
        <authorList>
            <consortium name="NCBI Pathogen Detection Project"/>
        </authorList>
    </citation>
    <scope>NUCLEOTIDE SEQUENCE</scope>
    <source>
        <strain evidence="16">2017-325981-023-01</strain>
        <strain evidence="15">DMG1500109</strain>
    </source>
</reference>
<evidence type="ECO:0000256" key="2">
    <source>
        <dbReference type="ARBA" id="ARBA00022801"/>
    </source>
</evidence>
<dbReference type="EMBL" id="AAALRN010000001">
    <property type="protein sequence ID" value="EAD1184260.1"/>
    <property type="molecule type" value="Genomic_DNA"/>
</dbReference>
<dbReference type="EMBL" id="AABFVG010000006">
    <property type="protein sequence ID" value="EAH2282546.1"/>
    <property type="molecule type" value="Genomic_DNA"/>
</dbReference>
<evidence type="ECO:0000313" key="23">
    <source>
        <dbReference type="Proteomes" id="UP000489121"/>
    </source>
</evidence>
<dbReference type="RefSeq" id="WP_003731251.1">
    <property type="nucleotide sequence ID" value="NC_021825.2"/>
</dbReference>
<evidence type="ECO:0000313" key="21">
    <source>
        <dbReference type="Proteomes" id="UP000379076"/>
    </source>
</evidence>
<evidence type="ECO:0000313" key="7">
    <source>
        <dbReference type="EMBL" id="EAE4940445.1"/>
    </source>
</evidence>
<dbReference type="EMBL" id="AAAQQZ010000005">
    <property type="protein sequence ID" value="EAE1339472.1"/>
    <property type="molecule type" value="Genomic_DNA"/>
</dbReference>
<organism evidence="10 28">
    <name type="scientific">Listeria monocytogenes</name>
    <dbReference type="NCBI Taxonomy" id="1639"/>
    <lineage>
        <taxon>Bacteria</taxon>
        <taxon>Bacillati</taxon>
        <taxon>Bacillota</taxon>
        <taxon>Bacilli</taxon>
        <taxon>Bacillales</taxon>
        <taxon>Listeriaceae</taxon>
        <taxon>Listeria</taxon>
    </lineage>
</organism>
<dbReference type="GO" id="GO:0016779">
    <property type="term" value="F:nucleotidyltransferase activity"/>
    <property type="evidence" value="ECO:0007669"/>
    <property type="project" value="UniProtKB-KW"/>
</dbReference>
<dbReference type="SUPFAM" id="SSF55811">
    <property type="entry name" value="Nudix"/>
    <property type="match status" value="1"/>
</dbReference>
<reference evidence="20 21" key="4">
    <citation type="submission" date="2018-06" db="EMBL/GenBank/DDBJ databases">
        <authorList>
            <consortium name="GenomeTrakr: Next Generation Sequencing Network for Food Pathogen Tracability"/>
        </authorList>
    </citation>
    <scope>NUCLEOTIDE SEQUENCE [LARGE SCALE GENOMIC DNA]</scope>
    <source>
        <strain evidence="9 25">CFSAN063727</strain>
        <strain evidence="6 21">FDA00006494</strain>
        <strain evidence="4 20">FDA00007096</strain>
        <strain evidence="5 22">FDA00008584</strain>
        <strain evidence="13 24">LS1344</strain>
    </source>
</reference>
<dbReference type="EMBL" id="AALGDA010000011">
    <property type="protein sequence ID" value="ECY9782447.1"/>
    <property type="molecule type" value="Genomic_DNA"/>
</dbReference>
<dbReference type="Proteomes" id="UP000403352">
    <property type="component" value="Unassembled WGS sequence"/>
</dbReference>
<comment type="similarity">
    <text evidence="1">Belongs to the Nudix hydrolase family.</text>
</comment>
<accession>A0A0B8QT16</accession>
<reference evidence="29 30" key="2">
    <citation type="journal article" date="2018" name="Genome Biol.">
        <title>SKESA: strategic k-mer extension for scrupulous assemblies.</title>
        <authorList>
            <person name="Souvorov A."/>
            <person name="Agarwala R."/>
            <person name="Lipman D.J."/>
        </authorList>
    </citation>
    <scope>NUCLEOTIDE SEQUENCE [LARGE SCALE GENOMIC DNA]</scope>
    <source>
        <strain evidence="16">2017-325981-023-01</strain>
        <strain evidence="15 30">DMG1500109</strain>
    </source>
</reference>
<dbReference type="KEGG" id="lmok:CQ02_02675"/>
<evidence type="ECO:0000313" key="13">
    <source>
        <dbReference type="EMBL" id="EAH4241169.1"/>
    </source>
</evidence>
<gene>
    <name evidence="8" type="ORF">A8L61_16015</name>
    <name evidence="6" type="ORF">ART25_11185</name>
    <name evidence="4" type="ORF">ARY78_11825</name>
    <name evidence="9" type="ORF">CA369_08665</name>
    <name evidence="11" type="ORF">D4920_10720</name>
    <name evidence="10" type="ORF">D4B11_03415</name>
    <name evidence="12" type="ORF">D5N24_10075</name>
    <name evidence="17" type="ORF">DYZ80_00744</name>
    <name evidence="7" type="ORF">E1W56_00090</name>
    <name evidence="13" type="ORF">E5F58_04030</name>
    <name evidence="14" type="ORF">F6515_05515</name>
    <name evidence="15" type="ORF">GI949_14430</name>
    <name evidence="16" type="ORF">HQN34_000146</name>
    <name evidence="5" type="ORF">QD52_04070</name>
</gene>
<dbReference type="Proteomes" id="UP000272537">
    <property type="component" value="Unassembled WGS sequence"/>
</dbReference>
<dbReference type="EMBL" id="DAAJZA010000014">
    <property type="protein sequence ID" value="HAC1756168.1"/>
    <property type="molecule type" value="Genomic_DNA"/>
</dbReference>
<dbReference type="EMBL" id="QXLS01000001">
    <property type="protein sequence ID" value="RKA11211.1"/>
    <property type="molecule type" value="Genomic_DNA"/>
</dbReference>
<evidence type="ECO:0000313" key="19">
    <source>
        <dbReference type="Proteomes" id="UP000358545"/>
    </source>
</evidence>
<evidence type="ECO:0000313" key="9">
    <source>
        <dbReference type="EMBL" id="EAG4462357.1"/>
    </source>
</evidence>
<evidence type="ECO:0000256" key="1">
    <source>
        <dbReference type="ARBA" id="ARBA00005582"/>
    </source>
</evidence>
<comment type="caution">
    <text evidence="10">The sequence shown here is derived from an EMBL/GenBank/DDBJ whole genome shotgun (WGS) entry which is preliminary data.</text>
</comment>
<evidence type="ECO:0000313" key="4">
    <source>
        <dbReference type="EMBL" id="EAC5551119.1"/>
    </source>
</evidence>
<dbReference type="EMBL" id="DABJAN010000001">
    <property type="protein sequence ID" value="HAJ9591982.1"/>
    <property type="molecule type" value="Genomic_DNA"/>
</dbReference>
<evidence type="ECO:0000313" key="15">
    <source>
        <dbReference type="EMBL" id="HAC1756168.1"/>
    </source>
</evidence>
<evidence type="ECO:0000313" key="30">
    <source>
        <dbReference type="Proteomes" id="UP000843775"/>
    </source>
</evidence>
<dbReference type="Proteomes" id="UP000546397">
    <property type="component" value="Unassembled WGS sequence"/>
</dbReference>
<dbReference type="GO" id="GO:0016787">
    <property type="term" value="F:hydrolase activity"/>
    <property type="evidence" value="ECO:0007669"/>
    <property type="project" value="UniProtKB-KW"/>
</dbReference>
<evidence type="ECO:0000313" key="20">
    <source>
        <dbReference type="Proteomes" id="UP000365297"/>
    </source>
</evidence>
<dbReference type="Proteomes" id="UP000489121">
    <property type="component" value="Unassembled WGS sequence"/>
</dbReference>
<keyword evidence="17" id="KW-0548">Nucleotidyltransferase</keyword>
<evidence type="ECO:0000313" key="14">
    <source>
        <dbReference type="EMBL" id="ECY9782447.1"/>
    </source>
</evidence>
<evidence type="ECO:0000313" key="29">
    <source>
        <dbReference type="Proteomes" id="UP000843503"/>
    </source>
</evidence>
<dbReference type="Proteomes" id="UP000365297">
    <property type="component" value="Unassembled WGS sequence"/>
</dbReference>
<evidence type="ECO:0000313" key="22">
    <source>
        <dbReference type="Proteomes" id="UP000403352"/>
    </source>
</evidence>
<reference evidence="8 19" key="3">
    <citation type="submission" date="2018-06" db="EMBL/GenBank/DDBJ databases">
        <authorList>
            <consortium name="PulseNet: The National Subtyping Network for Foodborne Disease Surveillance"/>
            <person name="Tarr C.L."/>
            <person name="Trees E."/>
            <person name="Katz L.S."/>
            <person name="Carleton-Romer H.A."/>
            <person name="Stroika S."/>
            <person name="Kucerova Z."/>
            <person name="Roache K.F."/>
            <person name="Sabol A.L."/>
            <person name="Besser J."/>
            <person name="Gerner-Smidt P."/>
        </authorList>
    </citation>
    <scope>NUCLEOTIDE SEQUENCE [LARGE SCALE GENOMIC DNA]</scope>
    <source>
        <strain evidence="8 19">PNUSAL002180</strain>
        <strain evidence="14 23">PNUSAL005692</strain>
    </source>
</reference>
<reference evidence="26 27" key="5">
    <citation type="submission" date="2019-04" db="EMBL/GenBank/DDBJ databases">
        <authorList>
            <person name="Ashton P.M."/>
            <person name="Dallman T."/>
            <person name="Nair S."/>
            <person name="De Pinna E."/>
            <person name="Peters T."/>
            <person name="Grant K."/>
        </authorList>
    </citation>
    <scope>NUCLEOTIDE SEQUENCE [LARGE SCALE GENOMIC DNA]</scope>
    <source>
        <strain evidence="11 27">282333</strain>
        <strain evidence="12 26">282352</strain>
        <strain evidence="10 28">289003</strain>
        <strain evidence="7">RL15000286</strain>
    </source>
</reference>
<evidence type="ECO:0000313" key="10">
    <source>
        <dbReference type="EMBL" id="EAG9518808.1"/>
    </source>
</evidence>